<dbReference type="PANTHER" id="PTHR46289:SF19">
    <property type="entry name" value="ZINC FINGER MYM-TYPE CONTAINING 1"/>
    <property type="match status" value="1"/>
</dbReference>
<dbReference type="Proteomes" id="UP000440578">
    <property type="component" value="Unassembled WGS sequence"/>
</dbReference>
<dbReference type="InterPro" id="IPR008906">
    <property type="entry name" value="HATC_C_dom"/>
</dbReference>
<name>A0A6A4VIY0_AMPAM</name>
<evidence type="ECO:0000313" key="3">
    <source>
        <dbReference type="Proteomes" id="UP000440578"/>
    </source>
</evidence>
<dbReference type="SUPFAM" id="SSF53098">
    <property type="entry name" value="Ribonuclease H-like"/>
    <property type="match status" value="1"/>
</dbReference>
<dbReference type="EMBL" id="VIIS01001774">
    <property type="protein sequence ID" value="KAF0293069.1"/>
    <property type="molecule type" value="Genomic_DNA"/>
</dbReference>
<dbReference type="PANTHER" id="PTHR46289">
    <property type="entry name" value="52 KDA REPRESSOR OF THE INHIBITOR OF THE PROTEIN KINASE-LIKE PROTEIN-RELATED"/>
    <property type="match status" value="1"/>
</dbReference>
<gene>
    <name evidence="2" type="primary">ZMYM1_1</name>
    <name evidence="2" type="ORF">FJT64_009036</name>
</gene>
<dbReference type="GO" id="GO:0046983">
    <property type="term" value="F:protein dimerization activity"/>
    <property type="evidence" value="ECO:0007669"/>
    <property type="project" value="InterPro"/>
</dbReference>
<accession>A0A6A4VIY0</accession>
<organism evidence="2 3">
    <name type="scientific">Amphibalanus amphitrite</name>
    <name type="common">Striped barnacle</name>
    <name type="synonym">Balanus amphitrite</name>
    <dbReference type="NCBI Taxonomy" id="1232801"/>
    <lineage>
        <taxon>Eukaryota</taxon>
        <taxon>Metazoa</taxon>
        <taxon>Ecdysozoa</taxon>
        <taxon>Arthropoda</taxon>
        <taxon>Crustacea</taxon>
        <taxon>Multicrustacea</taxon>
        <taxon>Cirripedia</taxon>
        <taxon>Thoracica</taxon>
        <taxon>Thoracicalcarea</taxon>
        <taxon>Balanomorpha</taxon>
        <taxon>Balanoidea</taxon>
        <taxon>Balanidae</taxon>
        <taxon>Amphibalaninae</taxon>
        <taxon>Amphibalanus</taxon>
    </lineage>
</organism>
<reference evidence="2 3" key="1">
    <citation type="submission" date="2019-07" db="EMBL/GenBank/DDBJ databases">
        <title>Draft genome assembly of a fouling barnacle, Amphibalanus amphitrite (Darwin, 1854): The first reference genome for Thecostraca.</title>
        <authorList>
            <person name="Kim W."/>
        </authorList>
    </citation>
    <scope>NUCLEOTIDE SEQUENCE [LARGE SCALE GENOMIC DNA]</scope>
    <source>
        <strain evidence="2">SNU_AA5</strain>
        <tissue evidence="2">Soma without cirri and trophi</tissue>
    </source>
</reference>
<evidence type="ECO:0000259" key="1">
    <source>
        <dbReference type="Pfam" id="PF05699"/>
    </source>
</evidence>
<dbReference type="InterPro" id="IPR012337">
    <property type="entry name" value="RNaseH-like_sf"/>
</dbReference>
<evidence type="ECO:0000313" key="2">
    <source>
        <dbReference type="EMBL" id="KAF0293069.1"/>
    </source>
</evidence>
<dbReference type="InterPro" id="IPR052958">
    <property type="entry name" value="IFN-induced_PKR_regulator"/>
</dbReference>
<dbReference type="Pfam" id="PF05699">
    <property type="entry name" value="Dimer_Tnp_hAT"/>
    <property type="match status" value="1"/>
</dbReference>
<comment type="caution">
    <text evidence="2">The sequence shown here is derived from an EMBL/GenBank/DDBJ whole genome shotgun (WGS) entry which is preliminary data.</text>
</comment>
<dbReference type="OrthoDB" id="6375492at2759"/>
<sequence length="341" mass="38873">MVAGSETRWQYLERAVHVIRGNLTALRQALTIISDSNEWMSDAQAVSSAKGLLTHLSSLEFLFLLVLYDDIFSITGKLYQKLQSKTLDVAIAVTSVVDCQEQLKRLRTEEAYKVKMDQSAELAGESAAPRKRRRKEWGDCLPYGTEAAAGATGADDTLQRVHHEALDQCIQALGERFKDHSVLQICELLARERYGSFNQSRPTAQLQSLQRHYGALFDLDMLQNELKAVWGSTDMHLAPQQLLQHMKRQGLTDAFPETHRLCLLILTIKPTTVSEERSFSVLKRVKTYLRSTMSQDRLSYLSKLQIEAPLLSRLQKDGVLYESVIERFGHQKDRNIKLFFR</sequence>
<feature type="domain" description="HAT C-terminal dimerisation" evidence="1">
    <location>
        <begin position="252"/>
        <end position="301"/>
    </location>
</feature>
<proteinExistence type="predicted"/>
<protein>
    <submittedName>
        <fullName evidence="2">Zinc finger MYM-type protein 1</fullName>
    </submittedName>
</protein>
<dbReference type="AlphaFoldDB" id="A0A6A4VIY0"/>
<keyword evidence="3" id="KW-1185">Reference proteome</keyword>